<dbReference type="Pfam" id="PF13474">
    <property type="entry name" value="SnoaL_3"/>
    <property type="match status" value="1"/>
</dbReference>
<feature type="signal peptide" evidence="1">
    <location>
        <begin position="1"/>
        <end position="23"/>
    </location>
</feature>
<dbReference type="SUPFAM" id="SSF54427">
    <property type="entry name" value="NTF2-like"/>
    <property type="match status" value="1"/>
</dbReference>
<dbReference type="AlphaFoldDB" id="A0A1G8Y2D1"/>
<organism evidence="3 4">
    <name type="scientific">Microbulbifer yueqingensis</name>
    <dbReference type="NCBI Taxonomy" id="658219"/>
    <lineage>
        <taxon>Bacteria</taxon>
        <taxon>Pseudomonadati</taxon>
        <taxon>Pseudomonadota</taxon>
        <taxon>Gammaproteobacteria</taxon>
        <taxon>Cellvibrionales</taxon>
        <taxon>Microbulbiferaceae</taxon>
        <taxon>Microbulbifer</taxon>
    </lineage>
</organism>
<feature type="domain" description="SnoaL-like" evidence="2">
    <location>
        <begin position="32"/>
        <end position="150"/>
    </location>
</feature>
<dbReference type="Gene3D" id="3.10.450.50">
    <property type="match status" value="1"/>
</dbReference>
<dbReference type="OrthoDB" id="5574313at2"/>
<dbReference type="InterPro" id="IPR032710">
    <property type="entry name" value="NTF2-like_dom_sf"/>
</dbReference>
<accession>A0A1G8Y2D1</accession>
<proteinExistence type="predicted"/>
<keyword evidence="3" id="KW-0413">Isomerase</keyword>
<dbReference type="EMBL" id="FNFH01000002">
    <property type="protein sequence ID" value="SDJ96978.1"/>
    <property type="molecule type" value="Genomic_DNA"/>
</dbReference>
<name>A0A1G8Y2D1_9GAMM</name>
<dbReference type="RefSeq" id="WP_091510417.1">
    <property type="nucleotide sequence ID" value="NZ_FNFH01000002.1"/>
</dbReference>
<gene>
    <name evidence="3" type="ORF">SAMN05216212_1332</name>
</gene>
<dbReference type="InterPro" id="IPR037401">
    <property type="entry name" value="SnoaL-like"/>
</dbReference>
<protein>
    <submittedName>
        <fullName evidence="3">Ketosteroid isomerase homolog</fullName>
    </submittedName>
</protein>
<feature type="chain" id="PRO_5011535145" evidence="1">
    <location>
        <begin position="24"/>
        <end position="157"/>
    </location>
</feature>
<evidence type="ECO:0000313" key="4">
    <source>
        <dbReference type="Proteomes" id="UP000199305"/>
    </source>
</evidence>
<dbReference type="GO" id="GO:0016853">
    <property type="term" value="F:isomerase activity"/>
    <property type="evidence" value="ECO:0007669"/>
    <property type="project" value="UniProtKB-KW"/>
</dbReference>
<reference evidence="4" key="1">
    <citation type="submission" date="2016-10" db="EMBL/GenBank/DDBJ databases">
        <authorList>
            <person name="Varghese N."/>
            <person name="Submissions S."/>
        </authorList>
    </citation>
    <scope>NUCLEOTIDE SEQUENCE [LARGE SCALE GENOMIC DNA]</scope>
    <source>
        <strain evidence="4">CGMCC 1.10658</strain>
    </source>
</reference>
<sequence length="157" mass="17595">MKKLYGIFAALLFVSLAPAASLAAPTDPAPIEAIIADIEYGWENGDGTPFREHFLDFEGARYFESGGQNVGLEDLVSHHVEPEKDALEFLSLDFANIQVHFEGDFAWALADTLVKGKVRKSGYEFDKKGHQTFLFRHVDGAWKVVHTHSSSRDRRKD</sequence>
<evidence type="ECO:0000313" key="3">
    <source>
        <dbReference type="EMBL" id="SDJ96978.1"/>
    </source>
</evidence>
<keyword evidence="1" id="KW-0732">Signal</keyword>
<evidence type="ECO:0000256" key="1">
    <source>
        <dbReference type="SAM" id="SignalP"/>
    </source>
</evidence>
<dbReference type="Proteomes" id="UP000199305">
    <property type="component" value="Unassembled WGS sequence"/>
</dbReference>
<keyword evidence="4" id="KW-1185">Reference proteome</keyword>
<dbReference type="STRING" id="658219.SAMN05216212_1332"/>
<evidence type="ECO:0000259" key="2">
    <source>
        <dbReference type="Pfam" id="PF13474"/>
    </source>
</evidence>